<protein>
    <submittedName>
        <fullName evidence="10">Lysine biosynthesis protein LysX</fullName>
    </submittedName>
</protein>
<keyword evidence="3" id="KW-0436">Ligase</keyword>
<dbReference type="FunFam" id="3.30.470.20:FF:000058">
    <property type="entry name" value="Alpha-aminoadipate--LysW ligase LysX protein"/>
    <property type="match status" value="1"/>
</dbReference>
<keyword evidence="6" id="KW-0547">Nucleotide-binding</keyword>
<dbReference type="PANTHER" id="PTHR21621">
    <property type="entry name" value="RIBOSOMAL PROTEIN S6 MODIFICATION PROTEIN"/>
    <property type="match status" value="1"/>
</dbReference>
<proteinExistence type="inferred from homology"/>
<evidence type="ECO:0000256" key="3">
    <source>
        <dbReference type="ARBA" id="ARBA00022598"/>
    </source>
</evidence>
<dbReference type="SUPFAM" id="SSF52440">
    <property type="entry name" value="PreATP-grasp domain"/>
    <property type="match status" value="1"/>
</dbReference>
<dbReference type="InterPro" id="IPR013651">
    <property type="entry name" value="ATP-grasp_RimK-type"/>
</dbReference>
<dbReference type="NCBIfam" id="TIGR00768">
    <property type="entry name" value="rimK_fam"/>
    <property type="match status" value="1"/>
</dbReference>
<dbReference type="AlphaFoldDB" id="A0A7C2B4S4"/>
<comment type="cofactor">
    <cofactor evidence="1">
        <name>Mg(2+)</name>
        <dbReference type="ChEBI" id="CHEBI:18420"/>
    </cofactor>
</comment>
<reference evidence="10" key="1">
    <citation type="journal article" date="2020" name="mSystems">
        <title>Genome- and Community-Level Interaction Insights into Carbon Utilization and Element Cycling Functions of Hydrothermarchaeota in Hydrothermal Sediment.</title>
        <authorList>
            <person name="Zhou Z."/>
            <person name="Liu Y."/>
            <person name="Xu W."/>
            <person name="Pan J."/>
            <person name="Luo Z.H."/>
            <person name="Li M."/>
        </authorList>
    </citation>
    <scope>NUCLEOTIDE SEQUENCE [LARGE SCALE GENOMIC DNA]</scope>
    <source>
        <strain evidence="10">SpSt-222</strain>
    </source>
</reference>
<dbReference type="NCBIfam" id="TIGR02144">
    <property type="entry name" value="LysX_arch"/>
    <property type="match status" value="1"/>
</dbReference>
<dbReference type="GO" id="GO:0005737">
    <property type="term" value="C:cytoplasm"/>
    <property type="evidence" value="ECO:0007669"/>
    <property type="project" value="TreeGrafter"/>
</dbReference>
<dbReference type="PANTHER" id="PTHR21621:SF0">
    <property type="entry name" value="BETA-CITRYLGLUTAMATE SYNTHASE B-RELATED"/>
    <property type="match status" value="1"/>
</dbReference>
<evidence type="ECO:0000256" key="6">
    <source>
        <dbReference type="ARBA" id="ARBA00022741"/>
    </source>
</evidence>
<dbReference type="GO" id="GO:0046872">
    <property type="term" value="F:metal ion binding"/>
    <property type="evidence" value="ECO:0007669"/>
    <property type="project" value="UniProtKB-KW"/>
</dbReference>
<dbReference type="Gene3D" id="3.30.1490.20">
    <property type="entry name" value="ATP-grasp fold, A domain"/>
    <property type="match status" value="1"/>
</dbReference>
<evidence type="ECO:0000256" key="8">
    <source>
        <dbReference type="ARBA" id="ARBA00022842"/>
    </source>
</evidence>
<name>A0A7C2B4S4_THERO</name>
<evidence type="ECO:0000256" key="7">
    <source>
        <dbReference type="ARBA" id="ARBA00022840"/>
    </source>
</evidence>
<gene>
    <name evidence="10" type="primary">lysX</name>
    <name evidence="10" type="ORF">ENP47_00175</name>
</gene>
<comment type="pathway">
    <text evidence="9">Amino-acid biosynthesis.</text>
</comment>
<dbReference type="InterPro" id="IPR011761">
    <property type="entry name" value="ATP-grasp"/>
</dbReference>
<dbReference type="PROSITE" id="PS50975">
    <property type="entry name" value="ATP_GRASP"/>
    <property type="match status" value="1"/>
</dbReference>
<evidence type="ECO:0000313" key="10">
    <source>
        <dbReference type="EMBL" id="HEF64019.1"/>
    </source>
</evidence>
<dbReference type="Pfam" id="PF08443">
    <property type="entry name" value="RimK"/>
    <property type="match status" value="1"/>
</dbReference>
<dbReference type="FunFam" id="3.30.1490.20:FF:000025">
    <property type="entry name" value="Alpha-aminoadipate--LysW ligase LysX protein"/>
    <property type="match status" value="1"/>
</dbReference>
<dbReference type="GO" id="GO:0005524">
    <property type="term" value="F:ATP binding"/>
    <property type="evidence" value="ECO:0007669"/>
    <property type="project" value="UniProtKB-UniRule"/>
</dbReference>
<dbReference type="InterPro" id="IPR004666">
    <property type="entry name" value="Rp_bS6_RimK/Lys_biosynth_LsyX"/>
</dbReference>
<dbReference type="GO" id="GO:0009432">
    <property type="term" value="P:SOS response"/>
    <property type="evidence" value="ECO:0007669"/>
    <property type="project" value="TreeGrafter"/>
</dbReference>
<dbReference type="GO" id="GO:0018169">
    <property type="term" value="F:ribosomal S6-glutamic acid ligase activity"/>
    <property type="evidence" value="ECO:0007669"/>
    <property type="project" value="TreeGrafter"/>
</dbReference>
<organism evidence="10">
    <name type="scientific">Thermomicrobium roseum</name>
    <dbReference type="NCBI Taxonomy" id="500"/>
    <lineage>
        <taxon>Bacteria</taxon>
        <taxon>Pseudomonadati</taxon>
        <taxon>Thermomicrobiota</taxon>
        <taxon>Thermomicrobia</taxon>
        <taxon>Thermomicrobiales</taxon>
        <taxon>Thermomicrobiaceae</taxon>
        <taxon>Thermomicrobium</taxon>
    </lineage>
</organism>
<dbReference type="InterPro" id="IPR011870">
    <property type="entry name" value="LysX_arch"/>
</dbReference>
<dbReference type="InterPro" id="IPR013815">
    <property type="entry name" value="ATP_grasp_subdomain_1"/>
</dbReference>
<evidence type="ECO:0000256" key="5">
    <source>
        <dbReference type="ARBA" id="ARBA00022723"/>
    </source>
</evidence>
<dbReference type="Pfam" id="PF22626">
    <property type="entry name" value="LysX_preATP_grasp"/>
    <property type="match status" value="1"/>
</dbReference>
<evidence type="ECO:0000256" key="4">
    <source>
        <dbReference type="ARBA" id="ARBA00022605"/>
    </source>
</evidence>
<evidence type="ECO:0000256" key="2">
    <source>
        <dbReference type="ARBA" id="ARBA00006239"/>
    </source>
</evidence>
<dbReference type="InterPro" id="IPR054562">
    <property type="entry name" value="LysX/ArgX_preATP_grasp"/>
</dbReference>
<dbReference type="EMBL" id="DSJL01000001">
    <property type="protein sequence ID" value="HEF64019.1"/>
    <property type="molecule type" value="Genomic_DNA"/>
</dbReference>
<dbReference type="GO" id="GO:0009085">
    <property type="term" value="P:lysine biosynthetic process"/>
    <property type="evidence" value="ECO:0007669"/>
    <property type="project" value="InterPro"/>
</dbReference>
<evidence type="ECO:0000256" key="1">
    <source>
        <dbReference type="ARBA" id="ARBA00001946"/>
    </source>
</evidence>
<keyword evidence="4" id="KW-0028">Amino-acid biosynthesis</keyword>
<sequence length="294" mass="31947">MERLRVGVVYGLLRAEERLLIAALEQRGAVVERLLDRQLRLDLSTPPPRYDVVIERSVSQLRGLHVASVFEAWGVPVVNPTRILEICNDKLRTTALLAAAGIPQPRVVVAFSPEEALAAAEQLGYPVVIKPPLGSWGRLLARVHSRRAAEELLRHKRALGGFHHGTIYVQEWVPKPGRDIRAFVVGEETICAIYRTSSHWVTNTARGGRASNCPVTPELAELCGRVARALGGGVLAVDVLEHPERGLLVNEVNATMEFRNSIAPTGVDIPGRVADYVLAVARAGQATSLVAARG</sequence>
<dbReference type="InterPro" id="IPR016185">
    <property type="entry name" value="PreATP-grasp_dom_sf"/>
</dbReference>
<dbReference type="Gene3D" id="3.40.50.20">
    <property type="match status" value="1"/>
</dbReference>
<keyword evidence="5" id="KW-0479">Metal-binding</keyword>
<comment type="similarity">
    <text evidence="2">Belongs to the RimK family. LysX subfamily.</text>
</comment>
<accession>A0A7C2B4S4</accession>
<dbReference type="SUPFAM" id="SSF56059">
    <property type="entry name" value="Glutathione synthetase ATP-binding domain-like"/>
    <property type="match status" value="1"/>
</dbReference>
<keyword evidence="8" id="KW-0460">Magnesium</keyword>
<keyword evidence="7" id="KW-0067">ATP-binding</keyword>
<dbReference type="Gene3D" id="3.30.470.20">
    <property type="entry name" value="ATP-grasp fold, B domain"/>
    <property type="match status" value="1"/>
</dbReference>
<evidence type="ECO:0000256" key="9">
    <source>
        <dbReference type="ARBA" id="ARBA00029440"/>
    </source>
</evidence>
<comment type="caution">
    <text evidence="10">The sequence shown here is derived from an EMBL/GenBank/DDBJ whole genome shotgun (WGS) entry which is preliminary data.</text>
</comment>